<feature type="transmembrane region" description="Helical" evidence="1">
    <location>
        <begin position="46"/>
        <end position="70"/>
    </location>
</feature>
<protein>
    <submittedName>
        <fullName evidence="2">Uncharacterized protein</fullName>
    </submittedName>
</protein>
<evidence type="ECO:0000256" key="1">
    <source>
        <dbReference type="SAM" id="Phobius"/>
    </source>
</evidence>
<organism evidence="2 3">
    <name type="scientific">Syncephalastrum racemosum</name>
    <name type="common">Filamentous fungus</name>
    <dbReference type="NCBI Taxonomy" id="13706"/>
    <lineage>
        <taxon>Eukaryota</taxon>
        <taxon>Fungi</taxon>
        <taxon>Fungi incertae sedis</taxon>
        <taxon>Mucoromycota</taxon>
        <taxon>Mucoromycotina</taxon>
        <taxon>Mucoromycetes</taxon>
        <taxon>Mucorales</taxon>
        <taxon>Syncephalastraceae</taxon>
        <taxon>Syncephalastrum</taxon>
    </lineage>
</organism>
<dbReference type="InParanoid" id="A0A1X2GZE5"/>
<dbReference type="AlphaFoldDB" id="A0A1X2GZE5"/>
<proteinExistence type="predicted"/>
<accession>A0A1X2GZE5</accession>
<gene>
    <name evidence="2" type="ORF">BCR43DRAFT_499689</name>
</gene>
<name>A0A1X2GZE5_SYNRA</name>
<comment type="caution">
    <text evidence="2">The sequence shown here is derived from an EMBL/GenBank/DDBJ whole genome shotgun (WGS) entry which is preliminary data.</text>
</comment>
<dbReference type="EMBL" id="MCGN01000013">
    <property type="protein sequence ID" value="ORY89911.1"/>
    <property type="molecule type" value="Genomic_DNA"/>
</dbReference>
<sequence length="103" mass="11583">MEPVGPCASSNGTLAFTRFNDTTHPYAILNIIMPQNLVSSSLLSSSSLFCLALPFFFLLIAFHIFLFYVWKRNCRIYLFLTSSICLFRSLESSITIESIGDVT</sequence>
<evidence type="ECO:0000313" key="2">
    <source>
        <dbReference type="EMBL" id="ORY89911.1"/>
    </source>
</evidence>
<reference evidence="2 3" key="1">
    <citation type="submission" date="2016-07" db="EMBL/GenBank/DDBJ databases">
        <title>Pervasive Adenine N6-methylation of Active Genes in Fungi.</title>
        <authorList>
            <consortium name="DOE Joint Genome Institute"/>
            <person name="Mondo S.J."/>
            <person name="Dannebaum R.O."/>
            <person name="Kuo R.C."/>
            <person name="Labutti K."/>
            <person name="Haridas S."/>
            <person name="Kuo A."/>
            <person name="Salamov A."/>
            <person name="Ahrendt S.R."/>
            <person name="Lipzen A."/>
            <person name="Sullivan W."/>
            <person name="Andreopoulos W.B."/>
            <person name="Clum A."/>
            <person name="Lindquist E."/>
            <person name="Daum C."/>
            <person name="Ramamoorthy G.K."/>
            <person name="Gryganskyi A."/>
            <person name="Culley D."/>
            <person name="Magnuson J.K."/>
            <person name="James T.Y."/>
            <person name="O'Malley M.A."/>
            <person name="Stajich J.E."/>
            <person name="Spatafora J.W."/>
            <person name="Visel A."/>
            <person name="Grigoriev I.V."/>
        </authorList>
    </citation>
    <scope>NUCLEOTIDE SEQUENCE [LARGE SCALE GENOMIC DNA]</scope>
    <source>
        <strain evidence="2 3">NRRL 2496</strain>
    </source>
</reference>
<keyword evidence="1" id="KW-1133">Transmembrane helix</keyword>
<dbReference type="Proteomes" id="UP000242180">
    <property type="component" value="Unassembled WGS sequence"/>
</dbReference>
<keyword evidence="1" id="KW-0812">Transmembrane</keyword>
<evidence type="ECO:0000313" key="3">
    <source>
        <dbReference type="Proteomes" id="UP000242180"/>
    </source>
</evidence>
<keyword evidence="1" id="KW-0472">Membrane</keyword>
<keyword evidence="3" id="KW-1185">Reference proteome</keyword>